<dbReference type="Pfam" id="PF15253">
    <property type="entry name" value="STIL_N"/>
    <property type="match status" value="1"/>
</dbReference>
<dbReference type="EMBL" id="SHOA02000014">
    <property type="protein sequence ID" value="TDH67284.1"/>
    <property type="molecule type" value="Genomic_DNA"/>
</dbReference>
<dbReference type="InterPro" id="IPR026123">
    <property type="entry name" value="STIL"/>
</dbReference>
<keyword evidence="4" id="KW-1185">Reference proteome</keyword>
<feature type="region of interest" description="Disordered" evidence="1">
    <location>
        <begin position="65"/>
        <end position="89"/>
    </location>
</feature>
<protein>
    <recommendedName>
        <fullName evidence="2">STIL N-terminal domain-containing protein</fullName>
    </recommendedName>
</protein>
<feature type="compositionally biased region" description="Basic and acidic residues" evidence="1">
    <location>
        <begin position="793"/>
        <end position="806"/>
    </location>
</feature>
<dbReference type="GO" id="GO:0007052">
    <property type="term" value="P:mitotic spindle organization"/>
    <property type="evidence" value="ECO:0007669"/>
    <property type="project" value="TreeGrafter"/>
</dbReference>
<feature type="region of interest" description="Disordered" evidence="1">
    <location>
        <begin position="793"/>
        <end position="814"/>
    </location>
</feature>
<dbReference type="RefSeq" id="XP_067816783.1">
    <property type="nucleotide sequence ID" value="XM_067958177.1"/>
</dbReference>
<evidence type="ECO:0000259" key="2">
    <source>
        <dbReference type="Pfam" id="PF15253"/>
    </source>
</evidence>
<dbReference type="Proteomes" id="UP000294530">
    <property type="component" value="Unassembled WGS sequence"/>
</dbReference>
<feature type="compositionally biased region" description="Polar residues" evidence="1">
    <location>
        <begin position="75"/>
        <end position="89"/>
    </location>
</feature>
<feature type="region of interest" description="Disordered" evidence="1">
    <location>
        <begin position="662"/>
        <end position="683"/>
    </location>
</feature>
<comment type="caution">
    <text evidence="3">The sequence shown here is derived from an EMBL/GenBank/DDBJ whole genome shotgun (WGS) entry which is preliminary data.</text>
</comment>
<feature type="compositionally biased region" description="Polar residues" evidence="1">
    <location>
        <begin position="22"/>
        <end position="32"/>
    </location>
</feature>
<feature type="compositionally biased region" description="Basic and acidic residues" evidence="1">
    <location>
        <begin position="7"/>
        <end position="16"/>
    </location>
</feature>
<evidence type="ECO:0000313" key="3">
    <source>
        <dbReference type="EMBL" id="TDH67284.1"/>
    </source>
</evidence>
<sequence>MQASNSDIRRHFKQFDDELQDSDQTFSQSVQYSRPRHRPSSIKDASNNSVKPLRCRFPTSAFFSDSTDDDVSRPIATSPSRSQLSRSACNRSKYTKHYNVPLHMSVGPREGQIGKTHMPRLHVHPIQFPITRSVLWDRRPLSAGPIKLSLEQILLQFIVSADALKEIYKLYREKKDAQDNYIVLCYLYGNASMGIENKVLLKRVMRHKEDVRAAGIWCVPVLSMAITEDNSELLRNSYVSSVQSVQSSYRDEYTDDVSCKLQPKLLVFQSSPHAAQLEFQLECVASPVLFTFNLVRNLPLLMTPLAATLAKRDLTIRSGNLRSGYLTLDSTRKAVPLLKVDPLVMQYPIIGVWVYGVQIDDAWDDDRARRQLASPFLYFACIGFLMSEAIRERVGPAKNTFLVALYPANDLECVGTIGTLPRFFECSYSSFLSPPEEPLPLELYSHRRSCLVGVSKFSTDVEFILSAATTREWEEARHQMKIPASLRTEIDNLECKRSRLGAYKEQERSVALQDIRLVSVGDEDQVDGLSGWTITDDAIKKSVSLGLNGATPALKSKAENAAFANVNLVDDQENLLIGGQEKYEAKSDSDISKTSSSKNVEVATEAAKRVGSFYNSNKSRSCCKTQQLLTIQHQQILENQQKQLHDMQDQISQLRHLLSVARSGSSSERQTNASLDDGIDESGDNKLSVDAIHTHTSSAGCKPEDGNTCLQLSMASESQRNEDDSDSDINSLFKVENDRDDSMDFSLSSLNLSSIRSGSDAGLSSQSSSPVGRQAKQLCPLEMHDKDLAVEKAAHSDVNRSTRSEPPEVPMSNGETAQQLALSEICGDDEADSCKLQEHENAEERSALKLFLGELDEFGSSSNPSAVDNVENVHANIPNFVVDNRSRGDNESSGDKFSKIERLLSPDAYLRKIGGFVDLHKGCFTTPSLDFHSFCVPRIKYSTESPEYPMSDSEDEETRLIERKYKQLMAA</sequence>
<dbReference type="PANTHER" id="PTHR15128:SF0">
    <property type="entry name" value="SCL-INTERRUPTING LOCUS PROTEIN"/>
    <property type="match status" value="1"/>
</dbReference>
<organism evidence="3 4">
    <name type="scientific">Bremia lactucae</name>
    <name type="common">Lettuce downy mildew</name>
    <dbReference type="NCBI Taxonomy" id="4779"/>
    <lineage>
        <taxon>Eukaryota</taxon>
        <taxon>Sar</taxon>
        <taxon>Stramenopiles</taxon>
        <taxon>Oomycota</taxon>
        <taxon>Peronosporomycetes</taxon>
        <taxon>Peronosporales</taxon>
        <taxon>Peronosporaceae</taxon>
        <taxon>Bremia</taxon>
    </lineage>
</organism>
<dbReference type="OrthoDB" id="76173at2759"/>
<feature type="region of interest" description="Disordered" evidence="1">
    <location>
        <begin position="1"/>
        <end position="50"/>
    </location>
</feature>
<accession>A0A976FIQ3</accession>
<dbReference type="PANTHER" id="PTHR15128">
    <property type="entry name" value="TAL1 SCL INTERRUPTING LOCUS"/>
    <property type="match status" value="1"/>
</dbReference>
<dbReference type="AlphaFoldDB" id="A0A976FIQ3"/>
<dbReference type="KEGG" id="blac:94343848"/>
<evidence type="ECO:0000256" key="1">
    <source>
        <dbReference type="SAM" id="MobiDB-lite"/>
    </source>
</evidence>
<name>A0A976FIQ3_BRELC</name>
<feature type="compositionally biased region" description="Polar residues" evidence="1">
    <location>
        <begin position="662"/>
        <end position="674"/>
    </location>
</feature>
<dbReference type="GO" id="GO:0071539">
    <property type="term" value="P:protein localization to centrosome"/>
    <property type="evidence" value="ECO:0007669"/>
    <property type="project" value="TreeGrafter"/>
</dbReference>
<reference evidence="3 4" key="1">
    <citation type="journal article" date="2021" name="Genome Biol.">
        <title>AFLAP: assembly-free linkage analysis pipeline using k-mers from genome sequencing data.</title>
        <authorList>
            <person name="Fletcher K."/>
            <person name="Zhang L."/>
            <person name="Gil J."/>
            <person name="Han R."/>
            <person name="Cavanaugh K."/>
            <person name="Michelmore R."/>
        </authorList>
    </citation>
    <scope>NUCLEOTIDE SEQUENCE [LARGE SCALE GENOMIC DNA]</scope>
    <source>
        <strain evidence="3 4">SF5</strain>
    </source>
</reference>
<dbReference type="GO" id="GO:0031023">
    <property type="term" value="P:microtubule organizing center organization"/>
    <property type="evidence" value="ECO:0007669"/>
    <property type="project" value="TreeGrafter"/>
</dbReference>
<dbReference type="GeneID" id="94343848"/>
<gene>
    <name evidence="3" type="ORF">CCR75_000069</name>
</gene>
<dbReference type="InterPro" id="IPR057731">
    <property type="entry name" value="STIL_N"/>
</dbReference>
<dbReference type="GO" id="GO:0007224">
    <property type="term" value="P:smoothened signaling pathway"/>
    <property type="evidence" value="ECO:0007669"/>
    <property type="project" value="TreeGrafter"/>
</dbReference>
<proteinExistence type="predicted"/>
<feature type="domain" description="STIL N-terminal" evidence="2">
    <location>
        <begin position="268"/>
        <end position="430"/>
    </location>
</feature>
<evidence type="ECO:0000313" key="4">
    <source>
        <dbReference type="Proteomes" id="UP000294530"/>
    </source>
</evidence>
<dbReference type="GO" id="GO:0005815">
    <property type="term" value="C:microtubule organizing center"/>
    <property type="evidence" value="ECO:0007669"/>
    <property type="project" value="TreeGrafter"/>
</dbReference>